<dbReference type="InterPro" id="IPR017508">
    <property type="entry name" value="HipA_N1"/>
</dbReference>
<keyword evidence="1" id="KW-0479">Metal-binding</keyword>
<dbReference type="Proteomes" id="UP000040841">
    <property type="component" value="Unassembled WGS sequence"/>
</dbReference>
<accession>A0AA36LQD9</accession>
<protein>
    <submittedName>
        <fullName evidence="5">Uncharacterized protein related to capsule biosynthesis enzymes</fullName>
    </submittedName>
</protein>
<dbReference type="Gene3D" id="3.30.70.2330">
    <property type="match status" value="1"/>
</dbReference>
<dbReference type="RefSeq" id="WP_253271874.1">
    <property type="nucleotide sequence ID" value="NZ_CABMMJ010000017.1"/>
</dbReference>
<comment type="caution">
    <text evidence="5">The sequence shown here is derived from an EMBL/GenBank/DDBJ whole genome shotgun (WGS) entry which is preliminary data.</text>
</comment>
<evidence type="ECO:0000256" key="2">
    <source>
        <dbReference type="ARBA" id="ARBA00022801"/>
    </source>
</evidence>
<reference evidence="5 6" key="1">
    <citation type="submission" date="2015-03" db="EMBL/GenBank/DDBJ databases">
        <authorList>
            <consortium name="Pathogen Informatics"/>
            <person name="Murphy D."/>
        </authorList>
    </citation>
    <scope>NUCLEOTIDE SEQUENCE [LARGE SCALE GENOMIC DNA]</scope>
    <source>
        <strain evidence="5 6">FE82747</strain>
    </source>
</reference>
<evidence type="ECO:0000259" key="3">
    <source>
        <dbReference type="Pfam" id="PF08797"/>
    </source>
</evidence>
<evidence type="ECO:0000313" key="5">
    <source>
        <dbReference type="EMBL" id="CNI67900.1"/>
    </source>
</evidence>
<name>A0AA36LQD9_YERMO</name>
<dbReference type="GO" id="GO:0003676">
    <property type="term" value="F:nucleic acid binding"/>
    <property type="evidence" value="ECO:0007669"/>
    <property type="project" value="InterPro"/>
</dbReference>
<dbReference type="InterPro" id="IPR014905">
    <property type="entry name" value="HIRAN"/>
</dbReference>
<evidence type="ECO:0000259" key="4">
    <source>
        <dbReference type="Pfam" id="PF13657"/>
    </source>
</evidence>
<feature type="domain" description="HipA N-terminal subdomain 1" evidence="4">
    <location>
        <begin position="344"/>
        <end position="439"/>
    </location>
</feature>
<gene>
    <name evidence="5" type="ORF">ERS008502_03957</name>
</gene>
<dbReference type="Pfam" id="PF13657">
    <property type="entry name" value="Couple_hipA"/>
    <property type="match status" value="1"/>
</dbReference>
<evidence type="ECO:0000313" key="6">
    <source>
        <dbReference type="Proteomes" id="UP000040841"/>
    </source>
</evidence>
<dbReference type="GO" id="GO:0016818">
    <property type="term" value="F:hydrolase activity, acting on acid anhydrides, in phosphorus-containing anhydrides"/>
    <property type="evidence" value="ECO:0007669"/>
    <property type="project" value="InterPro"/>
</dbReference>
<keyword evidence="2" id="KW-0378">Hydrolase</keyword>
<sequence length="549" mass="62763">MSIPLIDVTDWRKDDEHGIFPIGARDKKMLWSPSNPPSGIKPNWPYLFKLSRDAYPDQFWMETIAFLVGESLGVSVPKAYPAVRILDNETSEFGALLEWFYDKERQLFVHASEFFHVLINDFDDDSGQHHNIEDLRLICRAFSINGVLDPHPLWTETLCDMLLLDSLIGNTDRHQENWGFIFVPGSKGENATHKVKAIIAPFFDNGTSLGHERFANRVQSWTKKKLDEYIQNGCHHLRKSRKDTRIRLNHLSSIQNLAKDEAYATHMVKRLNFDLDVLTNQIRELCDIKVGEPFTKMRADWTIRLLERRHQRLSVILNMRTINKIIEPSRLLLTWQPTTGGTRHIVGQLNRLADDSYTFTYHFNTEDFIAAKDKGFLGHPAFSMKYAEHTNNVLEPFVRRLPPRKRKDFEEYLAQHLLPSPFEGSDFALLGYTGAKSPGDGFCLLIDPDVLNGEAELLLEVAGTRYQLGLDLERVSVGDMVSLIPEPDNEHDPNAIAVVHEIGKLGYINKVLCDSLCKRIAKNKVTASVAKKNGTTDRPLVYLILECEK</sequence>
<proteinExistence type="predicted"/>
<dbReference type="GO" id="GO:0008270">
    <property type="term" value="F:zinc ion binding"/>
    <property type="evidence" value="ECO:0007669"/>
    <property type="project" value="InterPro"/>
</dbReference>
<dbReference type="Gene3D" id="1.10.1070.20">
    <property type="match status" value="1"/>
</dbReference>
<evidence type="ECO:0000256" key="1">
    <source>
        <dbReference type="ARBA" id="ARBA00022723"/>
    </source>
</evidence>
<dbReference type="Pfam" id="PF08797">
    <property type="entry name" value="HIRAN"/>
    <property type="match status" value="1"/>
</dbReference>
<dbReference type="AlphaFoldDB" id="A0AA36LQD9"/>
<feature type="domain" description="HIRAN" evidence="3">
    <location>
        <begin position="459"/>
        <end position="527"/>
    </location>
</feature>
<organism evidence="5 6">
    <name type="scientific">Yersinia mollaretii</name>
    <dbReference type="NCBI Taxonomy" id="33060"/>
    <lineage>
        <taxon>Bacteria</taxon>
        <taxon>Pseudomonadati</taxon>
        <taxon>Pseudomonadota</taxon>
        <taxon>Gammaproteobacteria</taxon>
        <taxon>Enterobacterales</taxon>
        <taxon>Yersiniaceae</taxon>
        <taxon>Yersinia</taxon>
    </lineage>
</organism>
<dbReference type="EMBL" id="CQBM01000017">
    <property type="protein sequence ID" value="CNI67900.1"/>
    <property type="molecule type" value="Genomic_DNA"/>
</dbReference>